<dbReference type="OrthoDB" id="192847at2"/>
<dbReference type="Proteomes" id="UP000324209">
    <property type="component" value="Chromosome"/>
</dbReference>
<dbReference type="GO" id="GO:0070063">
    <property type="term" value="F:RNA polymerase binding"/>
    <property type="evidence" value="ECO:0007669"/>
    <property type="project" value="InterPro"/>
</dbReference>
<accession>A0A5C1QQP2</accession>
<dbReference type="InterPro" id="IPR001437">
    <property type="entry name" value="Tscrpt_elong_fac_GreA/B_C"/>
</dbReference>
<gene>
    <name evidence="2" type="ORF">EXM22_13375</name>
</gene>
<dbReference type="InterPro" id="IPR023459">
    <property type="entry name" value="Tscrpt_elong_fac_GreA/B_fam"/>
</dbReference>
<dbReference type="InterPro" id="IPR036953">
    <property type="entry name" value="GreA/GreB_C_sf"/>
</dbReference>
<protein>
    <submittedName>
        <fullName evidence="2">Transcription elongation factor GreAB</fullName>
    </submittedName>
</protein>
<evidence type="ECO:0000313" key="3">
    <source>
        <dbReference type="Proteomes" id="UP000324209"/>
    </source>
</evidence>
<dbReference type="AlphaFoldDB" id="A0A5C1QQP2"/>
<evidence type="ECO:0000313" key="2">
    <source>
        <dbReference type="EMBL" id="QEN08934.1"/>
    </source>
</evidence>
<proteinExistence type="predicted"/>
<dbReference type="KEGG" id="ock:EXM22_13375"/>
<feature type="domain" description="Transcription elongation factor GreA/GreB C-terminal" evidence="1">
    <location>
        <begin position="55"/>
        <end position="127"/>
    </location>
</feature>
<dbReference type="Gene3D" id="3.10.50.30">
    <property type="entry name" value="Transcription elongation factor, GreA/GreB, C-terminal domain"/>
    <property type="match status" value="1"/>
</dbReference>
<dbReference type="RefSeq" id="WP_149487013.1">
    <property type="nucleotide sequence ID" value="NZ_CP036150.1"/>
</dbReference>
<reference evidence="2 3" key="1">
    <citation type="submission" date="2019-02" db="EMBL/GenBank/DDBJ databases">
        <title>Complete Genome Sequence and Methylome Analysis of free living Spirochaetas.</title>
        <authorList>
            <person name="Fomenkov A."/>
            <person name="Dubinina G."/>
            <person name="Leshcheva N."/>
            <person name="Mikheeva N."/>
            <person name="Grabovich M."/>
            <person name="Vincze T."/>
            <person name="Roberts R.J."/>
        </authorList>
    </citation>
    <scope>NUCLEOTIDE SEQUENCE [LARGE SCALE GENOMIC DNA]</scope>
    <source>
        <strain evidence="2 3">K2</strain>
    </source>
</reference>
<sequence>MTNKRIILNEQDYKSLTLLINKLKTTHRLNTPYMRELGEEMERAKIGKVNDPNMKNVTLKSRVTYQDLENGGAHVATIVFPAFADSAKDLYSILSPLGTALIGEAVGNITTCYAPSGEIKLKILEIEHPQPGGE</sequence>
<keyword evidence="2" id="KW-0251">Elongation factor</keyword>
<dbReference type="Pfam" id="PF01272">
    <property type="entry name" value="GreA_GreB"/>
    <property type="match status" value="1"/>
</dbReference>
<dbReference type="SUPFAM" id="SSF54534">
    <property type="entry name" value="FKBP-like"/>
    <property type="match status" value="1"/>
</dbReference>
<dbReference type="EMBL" id="CP036150">
    <property type="protein sequence ID" value="QEN08934.1"/>
    <property type="molecule type" value="Genomic_DNA"/>
</dbReference>
<dbReference type="GO" id="GO:0032784">
    <property type="term" value="P:regulation of DNA-templated transcription elongation"/>
    <property type="evidence" value="ECO:0007669"/>
    <property type="project" value="InterPro"/>
</dbReference>
<dbReference type="GO" id="GO:0006354">
    <property type="term" value="P:DNA-templated transcription elongation"/>
    <property type="evidence" value="ECO:0007669"/>
    <property type="project" value="TreeGrafter"/>
</dbReference>
<name>A0A5C1QQP2_9SPIO</name>
<dbReference type="PANTHER" id="PTHR30437:SF5">
    <property type="entry name" value="REGULATOR OF NUCLEOSIDE DIPHOSPHATE KINASE"/>
    <property type="match status" value="1"/>
</dbReference>
<dbReference type="GO" id="GO:0003677">
    <property type="term" value="F:DNA binding"/>
    <property type="evidence" value="ECO:0007669"/>
    <property type="project" value="InterPro"/>
</dbReference>
<dbReference type="PANTHER" id="PTHR30437">
    <property type="entry name" value="TRANSCRIPTION ELONGATION FACTOR GREA"/>
    <property type="match status" value="1"/>
</dbReference>
<keyword evidence="2" id="KW-0648">Protein biosynthesis</keyword>
<keyword evidence="3" id="KW-1185">Reference proteome</keyword>
<organism evidence="2 3">
    <name type="scientific">Oceanispirochaeta crateris</name>
    <dbReference type="NCBI Taxonomy" id="2518645"/>
    <lineage>
        <taxon>Bacteria</taxon>
        <taxon>Pseudomonadati</taxon>
        <taxon>Spirochaetota</taxon>
        <taxon>Spirochaetia</taxon>
        <taxon>Spirochaetales</taxon>
        <taxon>Spirochaetaceae</taxon>
        <taxon>Oceanispirochaeta</taxon>
    </lineage>
</organism>
<evidence type="ECO:0000259" key="1">
    <source>
        <dbReference type="Pfam" id="PF01272"/>
    </source>
</evidence>
<dbReference type="GO" id="GO:0003746">
    <property type="term" value="F:translation elongation factor activity"/>
    <property type="evidence" value="ECO:0007669"/>
    <property type="project" value="UniProtKB-KW"/>
</dbReference>